<name>A0A160TCK0_9ZZZZ</name>
<dbReference type="InterPro" id="IPR050963">
    <property type="entry name" value="Sirohydro_Cobaltochel/CbiX"/>
</dbReference>
<proteinExistence type="predicted"/>
<dbReference type="SUPFAM" id="SSF53800">
    <property type="entry name" value="Chelatase"/>
    <property type="match status" value="1"/>
</dbReference>
<sequence>MTTPAATVATILLAHGSSDANWLAPFDNLLAHIRSGLDSERVELAYMELAEPSLHHQVARLAAAGYSRIDILPLFFAAGRHLRKDVPAMLEQQQNELKQQGYDLEISLHSPVGLEPEVANAISNIVIRRISTQ</sequence>
<dbReference type="EMBL" id="CZQC01000063">
    <property type="protein sequence ID" value="CUS42225.1"/>
    <property type="molecule type" value="Genomic_DNA"/>
</dbReference>
<keyword evidence="2 3" id="KW-0456">Lyase</keyword>
<dbReference type="InterPro" id="IPR002762">
    <property type="entry name" value="CbiX-like"/>
</dbReference>
<reference evidence="3" key="1">
    <citation type="submission" date="2015-10" db="EMBL/GenBank/DDBJ databases">
        <authorList>
            <person name="Gilbert D.G."/>
        </authorList>
    </citation>
    <scope>NUCLEOTIDE SEQUENCE</scope>
</reference>
<dbReference type="Gene3D" id="3.40.50.1400">
    <property type="match status" value="1"/>
</dbReference>
<dbReference type="CDD" id="cd03416">
    <property type="entry name" value="CbiX_SirB_N"/>
    <property type="match status" value="1"/>
</dbReference>
<evidence type="ECO:0000256" key="2">
    <source>
        <dbReference type="ARBA" id="ARBA00023239"/>
    </source>
</evidence>
<dbReference type="GO" id="GO:0016852">
    <property type="term" value="F:sirohydrochlorin cobaltochelatase activity"/>
    <property type="evidence" value="ECO:0007669"/>
    <property type="project" value="UniProtKB-EC"/>
</dbReference>
<organism evidence="3">
    <name type="scientific">hydrothermal vent metagenome</name>
    <dbReference type="NCBI Taxonomy" id="652676"/>
    <lineage>
        <taxon>unclassified sequences</taxon>
        <taxon>metagenomes</taxon>
        <taxon>ecological metagenomes</taxon>
    </lineage>
</organism>
<dbReference type="GO" id="GO:0046872">
    <property type="term" value="F:metal ion binding"/>
    <property type="evidence" value="ECO:0007669"/>
    <property type="project" value="UniProtKB-KW"/>
</dbReference>
<accession>A0A160TCK0</accession>
<keyword evidence="1" id="KW-0479">Metal-binding</keyword>
<dbReference type="PANTHER" id="PTHR33542:SF3">
    <property type="entry name" value="SIROHYDROCHLORIN FERROCHELATASE, CHLOROPLASTIC"/>
    <property type="match status" value="1"/>
</dbReference>
<evidence type="ECO:0000256" key="1">
    <source>
        <dbReference type="ARBA" id="ARBA00022723"/>
    </source>
</evidence>
<dbReference type="AlphaFoldDB" id="A0A160TCK0"/>
<evidence type="ECO:0000313" key="3">
    <source>
        <dbReference type="EMBL" id="CUS42225.1"/>
    </source>
</evidence>
<dbReference type="PANTHER" id="PTHR33542">
    <property type="entry name" value="SIROHYDROCHLORIN FERROCHELATASE, CHLOROPLASTIC"/>
    <property type="match status" value="1"/>
</dbReference>
<dbReference type="Pfam" id="PF01903">
    <property type="entry name" value="CbiX"/>
    <property type="match status" value="1"/>
</dbReference>
<gene>
    <name evidence="3" type="ORF">MGWOODY_Tha1643</name>
</gene>
<protein>
    <submittedName>
        <fullName evidence="3">Sirohydrochlorin cobaltochelatase</fullName>
        <ecNumber evidence="3">4.99.1.3</ecNumber>
    </submittedName>
</protein>
<dbReference type="EC" id="4.99.1.3" evidence="3"/>